<dbReference type="InterPro" id="IPR005224">
    <property type="entry name" value="SfsA"/>
</dbReference>
<evidence type="ECO:0000313" key="4">
    <source>
        <dbReference type="EMBL" id="KUK23058.1"/>
    </source>
</evidence>
<dbReference type="InterPro" id="IPR040452">
    <property type="entry name" value="SfsA_C"/>
</dbReference>
<proteinExistence type="inferred from homology"/>
<dbReference type="GO" id="GO:0003677">
    <property type="term" value="F:DNA binding"/>
    <property type="evidence" value="ECO:0007669"/>
    <property type="project" value="InterPro"/>
</dbReference>
<comment type="caution">
    <text evidence="4">The sequence shown here is derived from an EMBL/GenBank/DDBJ whole genome shotgun (WGS) entry which is preliminary data.</text>
</comment>
<evidence type="ECO:0000256" key="1">
    <source>
        <dbReference type="HAMAP-Rule" id="MF_00095"/>
    </source>
</evidence>
<feature type="domain" description="Sugar fermentation stimulation protein C-terminal" evidence="2">
    <location>
        <begin position="87"/>
        <end position="207"/>
    </location>
</feature>
<protein>
    <recommendedName>
        <fullName evidence="1">Sugar fermentation stimulation protein homolog</fullName>
    </recommendedName>
</protein>
<evidence type="ECO:0000259" key="3">
    <source>
        <dbReference type="Pfam" id="PF17746"/>
    </source>
</evidence>
<dbReference type="Gene3D" id="2.40.50.580">
    <property type="match status" value="1"/>
</dbReference>
<accession>A0A101EQK4</accession>
<dbReference type="HAMAP" id="MF_00095">
    <property type="entry name" value="SfsA"/>
    <property type="match status" value="1"/>
</dbReference>
<dbReference type="InterPro" id="IPR041465">
    <property type="entry name" value="SfsA_N"/>
</dbReference>
<dbReference type="FunFam" id="2.40.50.580:FF:000002">
    <property type="entry name" value="Sugar fermentation stimulation protein homolog"/>
    <property type="match status" value="1"/>
</dbReference>
<dbReference type="NCBIfam" id="TIGR00230">
    <property type="entry name" value="sfsA"/>
    <property type="match status" value="1"/>
</dbReference>
<dbReference type="Gene3D" id="3.40.1350.60">
    <property type="match status" value="1"/>
</dbReference>
<dbReference type="EMBL" id="LGFG01000057">
    <property type="protein sequence ID" value="KUK23058.1"/>
    <property type="molecule type" value="Genomic_DNA"/>
</dbReference>
<dbReference type="PANTHER" id="PTHR30545">
    <property type="entry name" value="SUGAR FERMENTATION STIMULATION PROTEIN A"/>
    <property type="match status" value="1"/>
</dbReference>
<name>A0A101EQK4_9THEM</name>
<dbReference type="Pfam" id="PF03749">
    <property type="entry name" value="SfsA"/>
    <property type="match status" value="1"/>
</dbReference>
<dbReference type="SMR" id="A0A101EQK4"/>
<feature type="domain" description="SfsA N-terminal OB" evidence="3">
    <location>
        <begin position="14"/>
        <end position="78"/>
    </location>
</feature>
<dbReference type="Proteomes" id="UP000058636">
    <property type="component" value="Unassembled WGS sequence"/>
</dbReference>
<dbReference type="Pfam" id="PF17746">
    <property type="entry name" value="SfsA_N"/>
    <property type="match status" value="1"/>
</dbReference>
<reference evidence="4 5" key="1">
    <citation type="journal article" date="2015" name="MBio">
        <title>Genome-Resolved Metagenomic Analysis Reveals Roles for Candidate Phyla and Other Microbial Community Members in Biogeochemical Transformations in Oil Reservoirs.</title>
        <authorList>
            <person name="Hu P."/>
            <person name="Tom L."/>
            <person name="Singh A."/>
            <person name="Thomas B.C."/>
            <person name="Baker B.J."/>
            <person name="Piceno Y.M."/>
            <person name="Andersen G.L."/>
            <person name="Banfield J.F."/>
        </authorList>
    </citation>
    <scope>NUCLEOTIDE SEQUENCE [LARGE SCALE GENOMIC DNA]</scope>
    <source>
        <strain evidence="4">46_26</strain>
    </source>
</reference>
<dbReference type="AlphaFoldDB" id="A0A101EQK4"/>
<evidence type="ECO:0000259" key="2">
    <source>
        <dbReference type="Pfam" id="PF03749"/>
    </source>
</evidence>
<organism evidence="4 5">
    <name type="scientific">Thermotoga petrophila</name>
    <dbReference type="NCBI Taxonomy" id="93929"/>
    <lineage>
        <taxon>Bacteria</taxon>
        <taxon>Thermotogati</taxon>
        <taxon>Thermotogota</taxon>
        <taxon>Thermotogae</taxon>
        <taxon>Thermotogales</taxon>
        <taxon>Thermotogaceae</taxon>
        <taxon>Thermotoga</taxon>
    </lineage>
</organism>
<dbReference type="FunFam" id="3.40.1350.60:FF:000003">
    <property type="entry name" value="Sugar fermentation stimulation protein homolog"/>
    <property type="match status" value="1"/>
</dbReference>
<sequence length="222" mass="25436">MRLILPADTEGIFLERKSRFTGVALVEGKKTLIHIHNTGRLPLLKKGKRVLLKRAESDRRKTGWDLLAVEHRNEFVFVHSGFHSIVAGKILEELFPGSTIESEKRFENSRFDFLIDRRTFVEVKGCTYEEDGVAMFPDAPTGRGRRHIEELIRSVKSGFKALLLILVFLESDCFLPNRSVDPAFSEIFWRALNSGVNIDVFRVKYDGEYLCSTEKLSICEEV</sequence>
<gene>
    <name evidence="1" type="primary">sfsA</name>
    <name evidence="4" type="ORF">XD57_0841</name>
</gene>
<comment type="similarity">
    <text evidence="1">Belongs to the SfsA family.</text>
</comment>
<dbReference type="CDD" id="cd22357">
    <property type="entry name" value="SfsA-like"/>
    <property type="match status" value="1"/>
</dbReference>
<dbReference type="PATRIC" id="fig|93930.3.peg.1695"/>
<evidence type="ECO:0000313" key="5">
    <source>
        <dbReference type="Proteomes" id="UP000058636"/>
    </source>
</evidence>
<dbReference type="PANTHER" id="PTHR30545:SF2">
    <property type="entry name" value="SUGAR FERMENTATION STIMULATION PROTEIN A"/>
    <property type="match status" value="1"/>
</dbReference>